<comment type="subunit">
    <text evidence="4">Part of the 50S ribosomal subunit. Contacts protein L32.</text>
</comment>
<dbReference type="Pfam" id="PF01196">
    <property type="entry name" value="Ribosomal_L17"/>
    <property type="match status" value="1"/>
</dbReference>
<keyword evidence="7" id="KW-1185">Reference proteome</keyword>
<evidence type="ECO:0000256" key="1">
    <source>
        <dbReference type="ARBA" id="ARBA00008777"/>
    </source>
</evidence>
<dbReference type="PANTHER" id="PTHR14413:SF16">
    <property type="entry name" value="LARGE RIBOSOMAL SUBUNIT PROTEIN BL17M"/>
    <property type="match status" value="1"/>
</dbReference>
<accession>A0A399F825</accession>
<dbReference type="GO" id="GO:0022625">
    <property type="term" value="C:cytosolic large ribosomal subunit"/>
    <property type="evidence" value="ECO:0007669"/>
    <property type="project" value="TreeGrafter"/>
</dbReference>
<dbReference type="InterPro" id="IPR036373">
    <property type="entry name" value="Ribosomal_bL17_sf"/>
</dbReference>
<dbReference type="PROSITE" id="PS01167">
    <property type="entry name" value="RIBOSOMAL_L17"/>
    <property type="match status" value="1"/>
</dbReference>
<comment type="similarity">
    <text evidence="1 4 5">Belongs to the bacterial ribosomal protein bL17 family.</text>
</comment>
<gene>
    <name evidence="4 6" type="primary">rplQ</name>
    <name evidence="6" type="ORF">Mgrana_01684</name>
</gene>
<dbReference type="PANTHER" id="PTHR14413">
    <property type="entry name" value="RIBOSOMAL PROTEIN L17"/>
    <property type="match status" value="1"/>
</dbReference>
<sequence length="118" mass="13251">MRHLNSGRKLNRNSSHRLALARNQAKNLLTHGRITTTVPKAKELGGFVDHLITVAKRGDLAARRLVLRDLHDPKLVKKVFEEIAPKYASRPGGYTRVLKLADRRRGDGTQLALIELVD</sequence>
<dbReference type="AlphaFoldDB" id="A0A399F825"/>
<dbReference type="GO" id="GO:0003735">
    <property type="term" value="F:structural constituent of ribosome"/>
    <property type="evidence" value="ECO:0007669"/>
    <property type="project" value="InterPro"/>
</dbReference>
<dbReference type="Gene3D" id="3.90.1030.10">
    <property type="entry name" value="Ribosomal protein L17"/>
    <property type="match status" value="1"/>
</dbReference>
<dbReference type="FunFam" id="3.90.1030.10:FF:000001">
    <property type="entry name" value="50S ribosomal protein L17"/>
    <property type="match status" value="1"/>
</dbReference>
<dbReference type="NCBIfam" id="TIGR00059">
    <property type="entry name" value="L17"/>
    <property type="match status" value="1"/>
</dbReference>
<evidence type="ECO:0000313" key="6">
    <source>
        <dbReference type="EMBL" id="RIH92388.1"/>
    </source>
</evidence>
<keyword evidence="2 4" id="KW-0689">Ribosomal protein</keyword>
<dbReference type="InterPro" id="IPR000456">
    <property type="entry name" value="Ribosomal_bL17"/>
</dbReference>
<evidence type="ECO:0000313" key="7">
    <source>
        <dbReference type="Proteomes" id="UP000266178"/>
    </source>
</evidence>
<dbReference type="Proteomes" id="UP000266178">
    <property type="component" value="Unassembled WGS sequence"/>
</dbReference>
<dbReference type="SUPFAM" id="SSF64263">
    <property type="entry name" value="Prokaryotic ribosomal protein L17"/>
    <property type="match status" value="1"/>
</dbReference>
<protein>
    <recommendedName>
        <fullName evidence="4">Large ribosomal subunit protein bL17</fullName>
    </recommendedName>
</protein>
<dbReference type="GO" id="GO:0006412">
    <property type="term" value="P:translation"/>
    <property type="evidence" value="ECO:0007669"/>
    <property type="project" value="UniProtKB-UniRule"/>
</dbReference>
<proteinExistence type="inferred from homology"/>
<dbReference type="HAMAP" id="MF_01368">
    <property type="entry name" value="Ribosomal_bL17"/>
    <property type="match status" value="1"/>
</dbReference>
<dbReference type="RefSeq" id="WP_119357176.1">
    <property type="nucleotide sequence ID" value="NZ_BJXM01000011.1"/>
</dbReference>
<organism evidence="6 7">
    <name type="scientific">Meiothermus granaticius NBRC 107808</name>
    <dbReference type="NCBI Taxonomy" id="1227551"/>
    <lineage>
        <taxon>Bacteria</taxon>
        <taxon>Thermotogati</taxon>
        <taxon>Deinococcota</taxon>
        <taxon>Deinococci</taxon>
        <taxon>Thermales</taxon>
        <taxon>Thermaceae</taxon>
        <taxon>Meiothermus</taxon>
    </lineage>
</organism>
<comment type="caution">
    <text evidence="6">The sequence shown here is derived from an EMBL/GenBank/DDBJ whole genome shotgun (WGS) entry which is preliminary data.</text>
</comment>
<dbReference type="OrthoDB" id="9809073at2"/>
<name>A0A399F825_9DEIN</name>
<evidence type="ECO:0000256" key="3">
    <source>
        <dbReference type="ARBA" id="ARBA00023274"/>
    </source>
</evidence>
<evidence type="ECO:0000256" key="2">
    <source>
        <dbReference type="ARBA" id="ARBA00022980"/>
    </source>
</evidence>
<reference evidence="6 7" key="1">
    <citation type="submission" date="2018-08" db="EMBL/GenBank/DDBJ databases">
        <title>Meiothermus granaticius genome AF-68 sequencing project.</title>
        <authorList>
            <person name="Da Costa M.S."/>
            <person name="Albuquerque L."/>
            <person name="Raposo P."/>
            <person name="Froufe H.J.C."/>
            <person name="Barroso C.S."/>
            <person name="Egas C."/>
        </authorList>
    </citation>
    <scope>NUCLEOTIDE SEQUENCE [LARGE SCALE GENOMIC DNA]</scope>
    <source>
        <strain evidence="6 7">AF-68</strain>
    </source>
</reference>
<keyword evidence="3 4" id="KW-0687">Ribonucleoprotein</keyword>
<dbReference type="EMBL" id="QWLB01000020">
    <property type="protein sequence ID" value="RIH92388.1"/>
    <property type="molecule type" value="Genomic_DNA"/>
</dbReference>
<evidence type="ECO:0000256" key="5">
    <source>
        <dbReference type="RuleBase" id="RU000660"/>
    </source>
</evidence>
<dbReference type="InterPro" id="IPR047859">
    <property type="entry name" value="Ribosomal_bL17_CS"/>
</dbReference>
<evidence type="ECO:0000256" key="4">
    <source>
        <dbReference type="HAMAP-Rule" id="MF_01368"/>
    </source>
</evidence>